<dbReference type="Proteomes" id="UP000503096">
    <property type="component" value="Chromosome"/>
</dbReference>
<dbReference type="KEGG" id="upl:DSM104440_03045"/>
<gene>
    <name evidence="3" type="ORF">DSM104440_03045</name>
</gene>
<evidence type="ECO:0000313" key="4">
    <source>
        <dbReference type="Proteomes" id="UP000503096"/>
    </source>
</evidence>
<dbReference type="AlphaFoldDB" id="A0A6M4H9H9"/>
<sequence length="182" mass="19232">MYLRKLTSAFFAITIAAGIASAQEPSAPAAPPVPPAPATPGTAATQGSPATQPGLSVQPPEPAAPAEEVSTIPAQRAALAWLALVDAGSYGLSWDEGSATFRAAIKRDDWEKALAAVRGPLGELRGRKLRQMRYANGLPKAPPGEYVVILFDTQFGERPSLETVTPMLDKDGTWRVAGYHIR</sequence>
<dbReference type="EMBL" id="CP053073">
    <property type="protein sequence ID" value="QJR16216.1"/>
    <property type="molecule type" value="Genomic_DNA"/>
</dbReference>
<keyword evidence="4" id="KW-1185">Reference proteome</keyword>
<feature type="chain" id="PRO_5027086844" description="DUF4019 domain-containing protein" evidence="2">
    <location>
        <begin position="23"/>
        <end position="182"/>
    </location>
</feature>
<dbReference type="InterPro" id="IPR025091">
    <property type="entry name" value="DUF4019"/>
</dbReference>
<protein>
    <recommendedName>
        <fullName evidence="5">DUF4019 domain-containing protein</fullName>
    </recommendedName>
</protein>
<evidence type="ECO:0000313" key="3">
    <source>
        <dbReference type="EMBL" id="QJR16216.1"/>
    </source>
</evidence>
<accession>A0A6M4H9H9</accession>
<feature type="region of interest" description="Disordered" evidence="1">
    <location>
        <begin position="23"/>
        <end position="69"/>
    </location>
</feature>
<reference evidence="3 4" key="1">
    <citation type="submission" date="2020-04" db="EMBL/GenBank/DDBJ databases">
        <title>Usitatibacter rugosus gen. nov., sp. nov. and Usitatibacter palustris sp. nov., novel members of Usitatibacteraceae fam. nov. within the order Nitrosomonadales isolated from soil.</title>
        <authorList>
            <person name="Huber K.J."/>
            <person name="Neumann-Schaal M."/>
            <person name="Geppert A."/>
            <person name="Luckner M."/>
            <person name="Wanner G."/>
            <person name="Overmann J."/>
        </authorList>
    </citation>
    <scope>NUCLEOTIDE SEQUENCE [LARGE SCALE GENOMIC DNA]</scope>
    <source>
        <strain evidence="3 4">Swamp67</strain>
    </source>
</reference>
<keyword evidence="2" id="KW-0732">Signal</keyword>
<organism evidence="3 4">
    <name type="scientific">Usitatibacter palustris</name>
    <dbReference type="NCBI Taxonomy" id="2732487"/>
    <lineage>
        <taxon>Bacteria</taxon>
        <taxon>Pseudomonadati</taxon>
        <taxon>Pseudomonadota</taxon>
        <taxon>Betaproteobacteria</taxon>
        <taxon>Nitrosomonadales</taxon>
        <taxon>Usitatibacteraceae</taxon>
        <taxon>Usitatibacter</taxon>
    </lineage>
</organism>
<dbReference type="RefSeq" id="WP_171164144.1">
    <property type="nucleotide sequence ID" value="NZ_CP053073.1"/>
</dbReference>
<feature type="signal peptide" evidence="2">
    <location>
        <begin position="1"/>
        <end position="22"/>
    </location>
</feature>
<proteinExistence type="predicted"/>
<evidence type="ECO:0000256" key="1">
    <source>
        <dbReference type="SAM" id="MobiDB-lite"/>
    </source>
</evidence>
<name>A0A6M4H9H9_9PROT</name>
<evidence type="ECO:0008006" key="5">
    <source>
        <dbReference type="Google" id="ProtNLM"/>
    </source>
</evidence>
<feature type="compositionally biased region" description="Pro residues" evidence="1">
    <location>
        <begin position="28"/>
        <end position="38"/>
    </location>
</feature>
<dbReference type="InParanoid" id="A0A6M4H9H9"/>
<feature type="compositionally biased region" description="Low complexity" evidence="1">
    <location>
        <begin position="39"/>
        <end position="53"/>
    </location>
</feature>
<dbReference type="Pfam" id="PF13211">
    <property type="entry name" value="DUF4019"/>
    <property type="match status" value="1"/>
</dbReference>
<evidence type="ECO:0000256" key="2">
    <source>
        <dbReference type="SAM" id="SignalP"/>
    </source>
</evidence>